<dbReference type="EMBL" id="AMYD01003638">
    <property type="protein sequence ID" value="EQB45799.1"/>
    <property type="molecule type" value="Genomic_DNA"/>
</dbReference>
<sequence length="16" mass="1691">MDPDLLSGAEANFITP</sequence>
<name>T0K253_COLGC</name>
<dbReference type="AlphaFoldDB" id="T0K253"/>
<comment type="caution">
    <text evidence="1">The sequence shown here is derived from an EMBL/GenBank/DDBJ whole genome shotgun (WGS) entry which is preliminary data.</text>
</comment>
<reference evidence="2" key="1">
    <citation type="journal article" date="2013" name="Mol. Plant Microbe Interact.">
        <title>Global aspects of pacC regulation of pathogenicity genes in Colletotrichum gloeosporioides as revealed by transcriptome analysis.</title>
        <authorList>
            <person name="Alkan N."/>
            <person name="Meng X."/>
            <person name="Friedlander G."/>
            <person name="Reuveni E."/>
            <person name="Sukno S."/>
            <person name="Sherman A."/>
            <person name="Thon M."/>
            <person name="Fluhr R."/>
            <person name="Prusky D."/>
        </authorList>
    </citation>
    <scope>NUCLEOTIDE SEQUENCE [LARGE SCALE GENOMIC DNA]</scope>
    <source>
        <strain evidence="2">Cg-14</strain>
    </source>
</reference>
<dbReference type="HOGENOM" id="CLU_3433143_0_0_1"/>
<evidence type="ECO:0000313" key="1">
    <source>
        <dbReference type="EMBL" id="EQB45799.1"/>
    </source>
</evidence>
<protein>
    <submittedName>
        <fullName evidence="1">Uncharacterized protein</fullName>
    </submittedName>
</protein>
<proteinExistence type="predicted"/>
<gene>
    <name evidence="1" type="ORF">CGLO_15281</name>
</gene>
<organism evidence="1 2">
    <name type="scientific">Colletotrichum gloeosporioides (strain Cg-14)</name>
    <name type="common">Anthracnose fungus</name>
    <name type="synonym">Glomerella cingulata</name>
    <dbReference type="NCBI Taxonomy" id="1237896"/>
    <lineage>
        <taxon>Eukaryota</taxon>
        <taxon>Fungi</taxon>
        <taxon>Dikarya</taxon>
        <taxon>Ascomycota</taxon>
        <taxon>Pezizomycotina</taxon>
        <taxon>Sordariomycetes</taxon>
        <taxon>Hypocreomycetidae</taxon>
        <taxon>Glomerellales</taxon>
        <taxon>Glomerellaceae</taxon>
        <taxon>Colletotrichum</taxon>
        <taxon>Colletotrichum gloeosporioides species complex</taxon>
    </lineage>
</organism>
<accession>T0K253</accession>
<dbReference type="Proteomes" id="UP000015530">
    <property type="component" value="Unassembled WGS sequence"/>
</dbReference>
<evidence type="ECO:0000313" key="2">
    <source>
        <dbReference type="Proteomes" id="UP000015530"/>
    </source>
</evidence>